<evidence type="ECO:0000313" key="4">
    <source>
        <dbReference type="EMBL" id="CAK8695473.1"/>
    </source>
</evidence>
<dbReference type="PROSITE" id="PS50280">
    <property type="entry name" value="SET"/>
    <property type="match status" value="1"/>
</dbReference>
<keyword evidence="2" id="KW-0539">Nucleus</keyword>
<evidence type="ECO:0000256" key="1">
    <source>
        <dbReference type="ARBA" id="ARBA00004123"/>
    </source>
</evidence>
<dbReference type="InterPro" id="IPR046341">
    <property type="entry name" value="SET_dom_sf"/>
</dbReference>
<comment type="caution">
    <text evidence="4">The sequence shown here is derived from an EMBL/GenBank/DDBJ whole genome shotgun (WGS) entry which is preliminary data.</text>
</comment>
<comment type="subcellular location">
    <subcellularLocation>
        <location evidence="1">Nucleus</location>
    </subcellularLocation>
</comment>
<dbReference type="PANTHER" id="PTHR16516">
    <property type="entry name" value="AGAP007109-PA"/>
    <property type="match status" value="1"/>
</dbReference>
<dbReference type="InterPro" id="IPR001214">
    <property type="entry name" value="SET_dom"/>
</dbReference>
<dbReference type="SMART" id="SM00317">
    <property type="entry name" value="SET"/>
    <property type="match status" value="1"/>
</dbReference>
<reference evidence="4 5" key="1">
    <citation type="submission" date="2024-02" db="EMBL/GenBank/DDBJ databases">
        <authorList>
            <person name="Daric V."/>
            <person name="Darras S."/>
        </authorList>
    </citation>
    <scope>NUCLEOTIDE SEQUENCE [LARGE SCALE GENOMIC DNA]</scope>
</reference>
<dbReference type="InterPro" id="IPR052296">
    <property type="entry name" value="TR-Histone_Methyltrans"/>
</dbReference>
<dbReference type="SUPFAM" id="SSF82199">
    <property type="entry name" value="SET domain"/>
    <property type="match status" value="1"/>
</dbReference>
<dbReference type="EMBL" id="CAWYQH010000152">
    <property type="protein sequence ID" value="CAK8695473.1"/>
    <property type="molecule type" value="Genomic_DNA"/>
</dbReference>
<evidence type="ECO:0000259" key="3">
    <source>
        <dbReference type="PROSITE" id="PS50280"/>
    </source>
</evidence>
<name>A0ABP0GVW6_CLALP</name>
<dbReference type="Pfam" id="PF21549">
    <property type="entry name" value="PRDM2_PR"/>
    <property type="match status" value="1"/>
</dbReference>
<proteinExistence type="predicted"/>
<accession>A0ABP0GVW6</accession>
<sequence length="214" mass="25086">MDLSNCFAQVAVERKHEEECDEDNYLYCEDCEKMLKNGCSVHSFKVPNSRMKWGMPKRAQRTCPRGILIGMSDILIGKSGSWTIIDFSKNTVFGPYEGEYIDQHNMQRFCPSHEGGYSWGIYKNGKLSHYIDGGDESKSSWLRYIRRARNEEEQNVEAFQFQGKIYFRTIKNIAKRSELLFWYDKKYAEFLGLLTKEASRKKMEELAPKPFCLF</sequence>
<dbReference type="Proteomes" id="UP001642483">
    <property type="component" value="Unassembled WGS sequence"/>
</dbReference>
<dbReference type="Gene3D" id="2.170.270.10">
    <property type="entry name" value="SET domain"/>
    <property type="match status" value="1"/>
</dbReference>
<evidence type="ECO:0000313" key="5">
    <source>
        <dbReference type="Proteomes" id="UP001642483"/>
    </source>
</evidence>
<evidence type="ECO:0000256" key="2">
    <source>
        <dbReference type="ARBA" id="ARBA00023242"/>
    </source>
</evidence>
<organism evidence="4 5">
    <name type="scientific">Clavelina lepadiformis</name>
    <name type="common">Light-bulb sea squirt</name>
    <name type="synonym">Ascidia lepadiformis</name>
    <dbReference type="NCBI Taxonomy" id="159417"/>
    <lineage>
        <taxon>Eukaryota</taxon>
        <taxon>Metazoa</taxon>
        <taxon>Chordata</taxon>
        <taxon>Tunicata</taxon>
        <taxon>Ascidiacea</taxon>
        <taxon>Aplousobranchia</taxon>
        <taxon>Clavelinidae</taxon>
        <taxon>Clavelina</taxon>
    </lineage>
</organism>
<keyword evidence="5" id="KW-1185">Reference proteome</keyword>
<feature type="domain" description="SET" evidence="3">
    <location>
        <begin position="65"/>
        <end position="184"/>
    </location>
</feature>
<protein>
    <recommendedName>
        <fullName evidence="3">SET domain-containing protein</fullName>
    </recommendedName>
</protein>
<gene>
    <name evidence="4" type="ORF">CVLEPA_LOCUS28745</name>
</gene>
<dbReference type="PANTHER" id="PTHR16516:SF4">
    <property type="entry name" value="C2H2-TYPE DOMAIN-CONTAINING PROTEIN"/>
    <property type="match status" value="1"/>
</dbReference>